<evidence type="ECO:0000313" key="2">
    <source>
        <dbReference type="Proteomes" id="UP001327560"/>
    </source>
</evidence>
<keyword evidence="2" id="KW-1185">Reference proteome</keyword>
<protein>
    <submittedName>
        <fullName evidence="1">Uncharacterized protein</fullName>
    </submittedName>
</protein>
<sequence length="173" mass="20234">MVEGRGHHLDRVPDSKVSTALAAVKFILMRCCLNDVEIVDNMNLGQYSDIISRWESITLNLVNEQTWTHNKAKVCFIENLLGENEKKMWIQWRMAYPNEYDELVNIADDPQNILSQVRRMILLEDPTTGSIEEQNRAYEDLERLSVKLSFNMFKIYLNSHPCYEVHKVEPPHP</sequence>
<name>A0AAQ3QA18_9LILI</name>
<dbReference type="Proteomes" id="UP001327560">
    <property type="component" value="Chromosome 3"/>
</dbReference>
<proteinExistence type="predicted"/>
<organism evidence="1 2">
    <name type="scientific">Canna indica</name>
    <name type="common">Indian-shot</name>
    <dbReference type="NCBI Taxonomy" id="4628"/>
    <lineage>
        <taxon>Eukaryota</taxon>
        <taxon>Viridiplantae</taxon>
        <taxon>Streptophyta</taxon>
        <taxon>Embryophyta</taxon>
        <taxon>Tracheophyta</taxon>
        <taxon>Spermatophyta</taxon>
        <taxon>Magnoliopsida</taxon>
        <taxon>Liliopsida</taxon>
        <taxon>Zingiberales</taxon>
        <taxon>Cannaceae</taxon>
        <taxon>Canna</taxon>
    </lineage>
</organism>
<gene>
    <name evidence="1" type="ORF">Cni_G09823</name>
</gene>
<dbReference type="AlphaFoldDB" id="A0AAQ3QA18"/>
<reference evidence="1 2" key="1">
    <citation type="submission" date="2023-10" db="EMBL/GenBank/DDBJ databases">
        <title>Chromosome-scale genome assembly provides insights into flower coloration mechanisms of Canna indica.</title>
        <authorList>
            <person name="Li C."/>
        </authorList>
    </citation>
    <scope>NUCLEOTIDE SEQUENCE [LARGE SCALE GENOMIC DNA]</scope>
    <source>
        <tissue evidence="1">Flower</tissue>
    </source>
</reference>
<accession>A0AAQ3QA18</accession>
<evidence type="ECO:0000313" key="1">
    <source>
        <dbReference type="EMBL" id="WOL01110.1"/>
    </source>
</evidence>
<dbReference type="EMBL" id="CP136892">
    <property type="protein sequence ID" value="WOL01110.1"/>
    <property type="molecule type" value="Genomic_DNA"/>
</dbReference>